<evidence type="ECO:0000313" key="4">
    <source>
        <dbReference type="Proteomes" id="UP000050795"/>
    </source>
</evidence>
<evidence type="ECO:0000256" key="1">
    <source>
        <dbReference type="SAM" id="MobiDB-lite"/>
    </source>
</evidence>
<accession>A0AA85JJ32</accession>
<feature type="chain" id="PRO_5041638548" evidence="3">
    <location>
        <begin position="24"/>
        <end position="200"/>
    </location>
</feature>
<feature type="region of interest" description="Disordered" evidence="1">
    <location>
        <begin position="95"/>
        <end position="123"/>
    </location>
</feature>
<evidence type="ECO:0000313" key="5">
    <source>
        <dbReference type="WBParaSite" id="TREG1_27840.1"/>
    </source>
</evidence>
<feature type="transmembrane region" description="Helical" evidence="2">
    <location>
        <begin position="137"/>
        <end position="161"/>
    </location>
</feature>
<proteinExistence type="predicted"/>
<dbReference type="Proteomes" id="UP000050795">
    <property type="component" value="Unassembled WGS sequence"/>
</dbReference>
<dbReference type="AlphaFoldDB" id="A0AA85JJ32"/>
<dbReference type="WBParaSite" id="TREG1_27840.1">
    <property type="protein sequence ID" value="TREG1_27840.1"/>
    <property type="gene ID" value="TREG1_27840"/>
</dbReference>
<feature type="compositionally biased region" description="Low complexity" evidence="1">
    <location>
        <begin position="105"/>
        <end position="114"/>
    </location>
</feature>
<reference evidence="5" key="2">
    <citation type="submission" date="2023-11" db="UniProtKB">
        <authorList>
            <consortium name="WormBaseParasite"/>
        </authorList>
    </citation>
    <scope>IDENTIFICATION</scope>
</reference>
<organism evidence="4 5">
    <name type="scientific">Trichobilharzia regenti</name>
    <name type="common">Nasal bird schistosome</name>
    <dbReference type="NCBI Taxonomy" id="157069"/>
    <lineage>
        <taxon>Eukaryota</taxon>
        <taxon>Metazoa</taxon>
        <taxon>Spiralia</taxon>
        <taxon>Lophotrochozoa</taxon>
        <taxon>Platyhelminthes</taxon>
        <taxon>Trematoda</taxon>
        <taxon>Digenea</taxon>
        <taxon>Strigeidida</taxon>
        <taxon>Schistosomatoidea</taxon>
        <taxon>Schistosomatidae</taxon>
        <taxon>Trichobilharzia</taxon>
    </lineage>
</organism>
<keyword evidence="2" id="KW-1133">Transmembrane helix</keyword>
<evidence type="ECO:0000256" key="2">
    <source>
        <dbReference type="SAM" id="Phobius"/>
    </source>
</evidence>
<name>A0AA85JJ32_TRIRE</name>
<protein>
    <submittedName>
        <fullName evidence="5">Uncharacterized protein</fullName>
    </submittedName>
</protein>
<feature type="signal peptide" evidence="3">
    <location>
        <begin position="1"/>
        <end position="23"/>
    </location>
</feature>
<keyword evidence="4" id="KW-1185">Reference proteome</keyword>
<keyword evidence="3" id="KW-0732">Signal</keyword>
<feature type="region of interest" description="Disordered" evidence="1">
    <location>
        <begin position="168"/>
        <end position="200"/>
    </location>
</feature>
<keyword evidence="2" id="KW-0472">Membrane</keyword>
<evidence type="ECO:0000256" key="3">
    <source>
        <dbReference type="SAM" id="SignalP"/>
    </source>
</evidence>
<feature type="transmembrane region" description="Helical" evidence="2">
    <location>
        <begin position="63"/>
        <end position="86"/>
    </location>
</feature>
<keyword evidence="2" id="KW-0812">Transmembrane</keyword>
<feature type="compositionally biased region" description="Pro residues" evidence="1">
    <location>
        <begin position="95"/>
        <end position="104"/>
    </location>
</feature>
<feature type="compositionally biased region" description="Low complexity" evidence="1">
    <location>
        <begin position="175"/>
        <end position="186"/>
    </location>
</feature>
<sequence length="200" mass="21616">MMLAKSLSLLLFVGVITITFCQTRVESSPVKDTMLIPRPTEAATIPPKNSPDLLDTLGGLCKLINFFTIIIQMLLLYQFTVYCFVVGDLIKPPQPKPAPKPAGTPTPTTAPKTAEGAQNPTGKTPDLLDTLGGLCKLINFFTIIIQMLLLYQFTVYCFVVGDLIKPPQPKPAPSSPTTTSTSAPTTGKNSNNHLTYDFAV</sequence>
<reference evidence="4" key="1">
    <citation type="submission" date="2022-06" db="EMBL/GenBank/DDBJ databases">
        <authorList>
            <person name="Berger JAMES D."/>
            <person name="Berger JAMES D."/>
        </authorList>
    </citation>
    <scope>NUCLEOTIDE SEQUENCE [LARGE SCALE GENOMIC DNA]</scope>
</reference>